<evidence type="ECO:0000313" key="2">
    <source>
        <dbReference type="Proteomes" id="UP000507962"/>
    </source>
</evidence>
<name>A0A4U8YTX0_9BACT</name>
<dbReference type="EMBL" id="CAADHO010000016">
    <property type="protein sequence ID" value="VFQ47334.1"/>
    <property type="molecule type" value="Genomic_DNA"/>
</dbReference>
<reference evidence="1 2" key="1">
    <citation type="submission" date="2019-03" db="EMBL/GenBank/DDBJ databases">
        <authorList>
            <person name="Nijsse B."/>
        </authorList>
    </citation>
    <scope>NUCLEOTIDE SEQUENCE [LARGE SCALE GENOMIC DNA]</scope>
    <source>
        <strain evidence="1">Desulfoluna butyratoxydans MSL71</strain>
    </source>
</reference>
<sequence length="262" mass="28611">MAINHSYAFNSEVPGRIPLQFTVDGNWKHSPLLIRRLYPDPAAALADPDIMDTINAIFSKHPALLSLFVITPDETVDHSRSGGTNQAPSCPLPDLNRLYHEAVRLLPGGHEVHLSLGDTGLTLRPLPLSWVLAVHHQPECGTAPIDALQEATRSLPKSPEMLEEETLSIITPEALIAGPMSPWLLPLMKLLERVTGAPPQAPFHGALNTWIDREDPDLKGLPRFAAILAKGITDPGQRRVFAEKAKEIFTSGEKPAKGNRTP</sequence>
<protein>
    <submittedName>
        <fullName evidence="1">Uncharacterized protein</fullName>
    </submittedName>
</protein>
<keyword evidence="2" id="KW-1185">Reference proteome</keyword>
<dbReference type="AlphaFoldDB" id="A0A4U8YTX0"/>
<accession>A0A4U8YTX0</accession>
<gene>
    <name evidence="1" type="ORF">MSL71_50330</name>
</gene>
<dbReference type="Proteomes" id="UP000507962">
    <property type="component" value="Unassembled WGS sequence"/>
</dbReference>
<proteinExistence type="predicted"/>
<organism evidence="1 2">
    <name type="scientific">Desulfoluna butyratoxydans</name>
    <dbReference type="NCBI Taxonomy" id="231438"/>
    <lineage>
        <taxon>Bacteria</taxon>
        <taxon>Pseudomonadati</taxon>
        <taxon>Thermodesulfobacteriota</taxon>
        <taxon>Desulfobacteria</taxon>
        <taxon>Desulfobacterales</taxon>
        <taxon>Desulfolunaceae</taxon>
        <taxon>Desulfoluna</taxon>
    </lineage>
</organism>
<evidence type="ECO:0000313" key="1">
    <source>
        <dbReference type="EMBL" id="VFQ47334.1"/>
    </source>
</evidence>